<keyword evidence="8" id="KW-0812">Transmembrane</keyword>
<organism evidence="10 11">
    <name type="scientific">Aspergillus homomorphus (strain CBS 101889)</name>
    <dbReference type="NCBI Taxonomy" id="1450537"/>
    <lineage>
        <taxon>Eukaryota</taxon>
        <taxon>Fungi</taxon>
        <taxon>Dikarya</taxon>
        <taxon>Ascomycota</taxon>
        <taxon>Pezizomycotina</taxon>
        <taxon>Eurotiomycetes</taxon>
        <taxon>Eurotiomycetidae</taxon>
        <taxon>Eurotiales</taxon>
        <taxon>Aspergillaceae</taxon>
        <taxon>Aspergillus</taxon>
        <taxon>Aspergillus subgen. Circumdati</taxon>
    </lineage>
</organism>
<evidence type="ECO:0000256" key="8">
    <source>
        <dbReference type="SAM" id="Phobius"/>
    </source>
</evidence>
<keyword evidence="11" id="KW-1185">Reference proteome</keyword>
<dbReference type="GO" id="GO:0009893">
    <property type="term" value="P:positive regulation of metabolic process"/>
    <property type="evidence" value="ECO:0007669"/>
    <property type="project" value="UniProtKB-ARBA"/>
</dbReference>
<dbReference type="CDD" id="cd12148">
    <property type="entry name" value="fungal_TF_MHR"/>
    <property type="match status" value="1"/>
</dbReference>
<dbReference type="GO" id="GO:0008270">
    <property type="term" value="F:zinc ion binding"/>
    <property type="evidence" value="ECO:0007669"/>
    <property type="project" value="InterPro"/>
</dbReference>
<dbReference type="Pfam" id="PF04082">
    <property type="entry name" value="Fungal_trans"/>
    <property type="match status" value="1"/>
</dbReference>
<evidence type="ECO:0000256" key="5">
    <source>
        <dbReference type="ARBA" id="ARBA00023163"/>
    </source>
</evidence>
<dbReference type="InterPro" id="IPR050987">
    <property type="entry name" value="AtrR-like"/>
</dbReference>
<dbReference type="GO" id="GO:0006351">
    <property type="term" value="P:DNA-templated transcription"/>
    <property type="evidence" value="ECO:0007669"/>
    <property type="project" value="InterPro"/>
</dbReference>
<keyword evidence="3" id="KW-0805">Transcription regulation</keyword>
<dbReference type="Proteomes" id="UP000248961">
    <property type="component" value="Unassembled WGS sequence"/>
</dbReference>
<dbReference type="PANTHER" id="PTHR46910">
    <property type="entry name" value="TRANSCRIPTION FACTOR PDR1"/>
    <property type="match status" value="1"/>
</dbReference>
<keyword evidence="4" id="KW-0238">DNA-binding</keyword>
<accession>A0A395HZC6</accession>
<evidence type="ECO:0000256" key="7">
    <source>
        <dbReference type="SAM" id="MobiDB-lite"/>
    </source>
</evidence>
<keyword evidence="5" id="KW-0804">Transcription</keyword>
<keyword evidence="8" id="KW-0472">Membrane</keyword>
<feature type="transmembrane region" description="Helical" evidence="8">
    <location>
        <begin position="577"/>
        <end position="598"/>
    </location>
</feature>
<dbReference type="PANTHER" id="PTHR46910:SF37">
    <property type="entry name" value="ZN(II)2CYS6 TRANSCRIPTION FACTOR (EUROFUNG)"/>
    <property type="match status" value="1"/>
</dbReference>
<dbReference type="Pfam" id="PF00172">
    <property type="entry name" value="Zn_clus"/>
    <property type="match status" value="1"/>
</dbReference>
<dbReference type="EMBL" id="KZ824280">
    <property type="protein sequence ID" value="RAL13271.1"/>
    <property type="molecule type" value="Genomic_DNA"/>
</dbReference>
<proteinExistence type="predicted"/>
<evidence type="ECO:0000256" key="1">
    <source>
        <dbReference type="ARBA" id="ARBA00004123"/>
    </source>
</evidence>
<evidence type="ECO:0000256" key="2">
    <source>
        <dbReference type="ARBA" id="ARBA00022723"/>
    </source>
</evidence>
<dbReference type="CDD" id="cd00067">
    <property type="entry name" value="GAL4"/>
    <property type="match status" value="1"/>
</dbReference>
<dbReference type="SMART" id="SM00066">
    <property type="entry name" value="GAL4"/>
    <property type="match status" value="1"/>
</dbReference>
<comment type="subcellular location">
    <subcellularLocation>
        <location evidence="1">Nucleus</location>
    </subcellularLocation>
</comment>
<feature type="region of interest" description="Disordered" evidence="7">
    <location>
        <begin position="100"/>
        <end position="128"/>
    </location>
</feature>
<evidence type="ECO:0000259" key="9">
    <source>
        <dbReference type="PROSITE" id="PS50048"/>
    </source>
</evidence>
<dbReference type="InterPro" id="IPR036864">
    <property type="entry name" value="Zn2-C6_fun-type_DNA-bd_sf"/>
</dbReference>
<protein>
    <submittedName>
        <fullName evidence="10">C6 transcription factor</fullName>
    </submittedName>
</protein>
<keyword evidence="2" id="KW-0479">Metal-binding</keyword>
<evidence type="ECO:0000256" key="4">
    <source>
        <dbReference type="ARBA" id="ARBA00023125"/>
    </source>
</evidence>
<dbReference type="Gene3D" id="4.10.240.10">
    <property type="entry name" value="Zn(2)-C6 fungal-type DNA-binding domain"/>
    <property type="match status" value="1"/>
</dbReference>
<feature type="domain" description="Zn(2)-C6 fungal-type" evidence="9">
    <location>
        <begin position="25"/>
        <end position="55"/>
    </location>
</feature>
<name>A0A395HZC6_ASPHC</name>
<dbReference type="SUPFAM" id="SSF57701">
    <property type="entry name" value="Zn2/Cys6 DNA-binding domain"/>
    <property type="match status" value="1"/>
</dbReference>
<dbReference type="AlphaFoldDB" id="A0A395HZC6"/>
<dbReference type="GO" id="GO:0000981">
    <property type="term" value="F:DNA-binding transcription factor activity, RNA polymerase II-specific"/>
    <property type="evidence" value="ECO:0007669"/>
    <property type="project" value="InterPro"/>
</dbReference>
<dbReference type="InterPro" id="IPR001138">
    <property type="entry name" value="Zn2Cys6_DnaBD"/>
</dbReference>
<evidence type="ECO:0000313" key="10">
    <source>
        <dbReference type="EMBL" id="RAL13271.1"/>
    </source>
</evidence>
<keyword evidence="8" id="KW-1133">Transmembrane helix</keyword>
<dbReference type="GO" id="GO:0003677">
    <property type="term" value="F:DNA binding"/>
    <property type="evidence" value="ECO:0007669"/>
    <property type="project" value="UniProtKB-KW"/>
</dbReference>
<dbReference type="InterPro" id="IPR007219">
    <property type="entry name" value="XnlR_reg_dom"/>
</dbReference>
<evidence type="ECO:0000256" key="3">
    <source>
        <dbReference type="ARBA" id="ARBA00023015"/>
    </source>
</evidence>
<dbReference type="GeneID" id="37202574"/>
<evidence type="ECO:0000313" key="11">
    <source>
        <dbReference type="Proteomes" id="UP000248961"/>
    </source>
</evidence>
<dbReference type="GO" id="GO:0005634">
    <property type="term" value="C:nucleus"/>
    <property type="evidence" value="ECO:0007669"/>
    <property type="project" value="UniProtKB-SubCell"/>
</dbReference>
<dbReference type="VEuPathDB" id="FungiDB:BO97DRAFT_442689"/>
<dbReference type="STRING" id="1450537.A0A395HZC6"/>
<reference evidence="10 11" key="1">
    <citation type="submission" date="2018-02" db="EMBL/GenBank/DDBJ databases">
        <title>The genomes of Aspergillus section Nigri reveals drivers in fungal speciation.</title>
        <authorList>
            <consortium name="DOE Joint Genome Institute"/>
            <person name="Vesth T.C."/>
            <person name="Nybo J."/>
            <person name="Theobald S."/>
            <person name="Brandl J."/>
            <person name="Frisvad J.C."/>
            <person name="Nielsen K.F."/>
            <person name="Lyhne E.K."/>
            <person name="Kogle M.E."/>
            <person name="Kuo A."/>
            <person name="Riley R."/>
            <person name="Clum A."/>
            <person name="Nolan M."/>
            <person name="Lipzen A."/>
            <person name="Salamov A."/>
            <person name="Henrissat B."/>
            <person name="Wiebenga A."/>
            <person name="De vries R.P."/>
            <person name="Grigoriev I.V."/>
            <person name="Mortensen U.H."/>
            <person name="Andersen M.R."/>
            <person name="Baker S.E."/>
        </authorList>
    </citation>
    <scope>NUCLEOTIDE SEQUENCE [LARGE SCALE GENOMIC DNA]</scope>
    <source>
        <strain evidence="10 11">CBS 101889</strain>
    </source>
</reference>
<evidence type="ECO:0000256" key="6">
    <source>
        <dbReference type="ARBA" id="ARBA00023242"/>
    </source>
</evidence>
<dbReference type="RefSeq" id="XP_025552425.1">
    <property type="nucleotide sequence ID" value="XM_025698285.1"/>
</dbReference>
<dbReference type="SMART" id="SM00906">
    <property type="entry name" value="Fungal_trans"/>
    <property type="match status" value="1"/>
</dbReference>
<keyword evidence="6" id="KW-0539">Nucleus</keyword>
<sequence>MYPSPASAEKSDEDTRRPRRRIARACDSCFKRKIKCDGAQPKCNWCSHHDLACTFERVTVRKRKITKDARGTASLRESSDLAERIERIEKFLTGKLMEEPPAVDQTQAHDDLRPTPSAPELPEIPLTSHYQSSGSSSVALHFAGRELGVFNLFTGIPLLLPEGRQWVQSRTGQNVSFSRLVSSARTPWERQRAFNHDAMMMHSKPGNTFELPERRIVEAYFNMFCSSLMRAIFPVLDPVLYRETIREAYEQSQARPLCASASIRASIFAFVAFANLIPPPHYEQAHRGLAQVDGEAYIVKAQHFVPQILQETSSLEGLQVIAMLAMYELVTGNLQSANYYGSLAARMIFVLGGHTAFCYSPEYLASLPDETSVRTQQQIRSIFWLCYTLEKDVSLRTGQPQTFSDENCDLTLPPNYADTLFAHGMDSLDGCHAMHNAHSDPLYPVDIRLSIIKSRAYSALYSFRALKKTDAELLKEIRELDDDLERWRLSIPHHWRPTLSFSQETPDPNANMHKVMLRLNYHLCMTIIHQASSRCQSWTKDQYKIMDGVNSSLALSVEASRSTLLYLQASEHVLVTGIFWTLIFYPMSALLAIFCNILQNPTDPQATKDLGLLKTAMSMMERIFLRQPSSVNEIVHIKMVADFVTELYRLASCAIEKAWSERSAS</sequence>
<dbReference type="PROSITE" id="PS50048">
    <property type="entry name" value="ZN2_CY6_FUNGAL_2"/>
    <property type="match status" value="1"/>
</dbReference>
<dbReference type="OrthoDB" id="4116913at2759"/>
<gene>
    <name evidence="10" type="ORF">BO97DRAFT_442689</name>
</gene>